<feature type="compositionally biased region" description="Polar residues" evidence="1">
    <location>
        <begin position="83"/>
        <end position="119"/>
    </location>
</feature>
<keyword evidence="3" id="KW-1185">Reference proteome</keyword>
<feature type="region of interest" description="Disordered" evidence="1">
    <location>
        <begin position="1"/>
        <end position="169"/>
    </location>
</feature>
<evidence type="ECO:0000256" key="1">
    <source>
        <dbReference type="SAM" id="MobiDB-lite"/>
    </source>
</evidence>
<feature type="compositionally biased region" description="Basic and acidic residues" evidence="1">
    <location>
        <begin position="68"/>
        <end position="78"/>
    </location>
</feature>
<dbReference type="AlphaFoldDB" id="A0AAV2CKL1"/>
<name>A0AAV2CKL1_9ROSI</name>
<feature type="compositionally biased region" description="Polar residues" evidence="1">
    <location>
        <begin position="132"/>
        <end position="149"/>
    </location>
</feature>
<reference evidence="2 3" key="1">
    <citation type="submission" date="2024-04" db="EMBL/GenBank/DDBJ databases">
        <authorList>
            <person name="Fracassetti M."/>
        </authorList>
    </citation>
    <scope>NUCLEOTIDE SEQUENCE [LARGE SCALE GENOMIC DNA]</scope>
</reference>
<gene>
    <name evidence="2" type="ORF">LTRI10_LOCUS4239</name>
</gene>
<proteinExistence type="predicted"/>
<dbReference type="Proteomes" id="UP001497516">
    <property type="component" value="Chromosome 1"/>
</dbReference>
<protein>
    <submittedName>
        <fullName evidence="2">Uncharacterized protein</fullName>
    </submittedName>
</protein>
<accession>A0AAV2CKL1</accession>
<dbReference type="EMBL" id="OZ034813">
    <property type="protein sequence ID" value="CAL1356541.1"/>
    <property type="molecule type" value="Genomic_DNA"/>
</dbReference>
<sequence length="216" mass="23031">MIAKRRPRATRQGPGSETKSAGVKVTKVDRVSGSGSHFTALVDDNCMEEDLVQPSKNSTPCPPAETYSGRESREKEPAGGKVRSTSTNKGGNANGHPHTTTSMPKKTGEPSSQLKTTSEVWRETLPQHGDPSLSQQQELGLTHQPNTMPMDTREAAEDASLTNDPISRDENNQTLIAPAVGHPPNADLNSLSLMTEGTNTNVKLMPAGNSDGAIHQ</sequence>
<evidence type="ECO:0000313" key="3">
    <source>
        <dbReference type="Proteomes" id="UP001497516"/>
    </source>
</evidence>
<organism evidence="2 3">
    <name type="scientific">Linum trigynum</name>
    <dbReference type="NCBI Taxonomy" id="586398"/>
    <lineage>
        <taxon>Eukaryota</taxon>
        <taxon>Viridiplantae</taxon>
        <taxon>Streptophyta</taxon>
        <taxon>Embryophyta</taxon>
        <taxon>Tracheophyta</taxon>
        <taxon>Spermatophyta</taxon>
        <taxon>Magnoliopsida</taxon>
        <taxon>eudicotyledons</taxon>
        <taxon>Gunneridae</taxon>
        <taxon>Pentapetalae</taxon>
        <taxon>rosids</taxon>
        <taxon>fabids</taxon>
        <taxon>Malpighiales</taxon>
        <taxon>Linaceae</taxon>
        <taxon>Linum</taxon>
    </lineage>
</organism>
<evidence type="ECO:0000313" key="2">
    <source>
        <dbReference type="EMBL" id="CAL1356541.1"/>
    </source>
</evidence>